<dbReference type="AlphaFoldDB" id="A0ABD3N5M9"/>
<organism evidence="7 8">
    <name type="scientific">Cyclotella atomus</name>
    <dbReference type="NCBI Taxonomy" id="382360"/>
    <lineage>
        <taxon>Eukaryota</taxon>
        <taxon>Sar</taxon>
        <taxon>Stramenopiles</taxon>
        <taxon>Ochrophyta</taxon>
        <taxon>Bacillariophyta</taxon>
        <taxon>Coscinodiscophyceae</taxon>
        <taxon>Thalassiosirophycidae</taxon>
        <taxon>Stephanodiscales</taxon>
        <taxon>Stephanodiscaceae</taxon>
        <taxon>Cyclotella</taxon>
    </lineage>
</organism>
<evidence type="ECO:0000313" key="8">
    <source>
        <dbReference type="Proteomes" id="UP001530400"/>
    </source>
</evidence>
<keyword evidence="5" id="KW-0067">ATP-binding</keyword>
<name>A0ABD3N5M9_9STRA</name>
<evidence type="ECO:0000256" key="3">
    <source>
        <dbReference type="ARBA" id="ARBA00022741"/>
    </source>
</evidence>
<protein>
    <recommendedName>
        <fullName evidence="6">Protein kinase domain-containing protein</fullName>
    </recommendedName>
</protein>
<gene>
    <name evidence="7" type="ORF">ACHAWO_007820</name>
</gene>
<dbReference type="InterPro" id="IPR011009">
    <property type="entry name" value="Kinase-like_dom_sf"/>
</dbReference>
<dbReference type="Gene3D" id="1.10.510.10">
    <property type="entry name" value="Transferase(Phosphotransferase) domain 1"/>
    <property type="match status" value="1"/>
</dbReference>
<evidence type="ECO:0000313" key="7">
    <source>
        <dbReference type="EMBL" id="KAL3771346.1"/>
    </source>
</evidence>
<sequence>MDPRFLNAAATYNEVMASGLPAAPLEFPSPVFATANRFNASVYNPDVDEEIVVPNVIYEVRRDGQPPKRAYWIGRKLKNAIYGCVCSCSVLKVREGGWAGPDGNSIWEITPEFAAVKILDLDVIRKRQEQKDKISEDPIKEVAAMQYSSSEGSKPHVLPCWDVFLDEQYIYMVMLLCSKGELFEYVKWNGRFDESVARYWFKQLLSVSPSISSFLIHFALGVMSLHVSGLFDKRH</sequence>
<feature type="domain" description="Protein kinase" evidence="6">
    <location>
        <begin position="71"/>
        <end position="235"/>
    </location>
</feature>
<dbReference type="GO" id="GO:0004674">
    <property type="term" value="F:protein serine/threonine kinase activity"/>
    <property type="evidence" value="ECO:0007669"/>
    <property type="project" value="UniProtKB-KW"/>
</dbReference>
<dbReference type="Pfam" id="PF00069">
    <property type="entry name" value="Pkinase"/>
    <property type="match status" value="1"/>
</dbReference>
<evidence type="ECO:0000256" key="4">
    <source>
        <dbReference type="ARBA" id="ARBA00022777"/>
    </source>
</evidence>
<dbReference type="EMBL" id="JALLPJ020001288">
    <property type="protein sequence ID" value="KAL3771346.1"/>
    <property type="molecule type" value="Genomic_DNA"/>
</dbReference>
<dbReference type="InterPro" id="IPR000719">
    <property type="entry name" value="Prot_kinase_dom"/>
</dbReference>
<dbReference type="SUPFAM" id="SSF56112">
    <property type="entry name" value="Protein kinase-like (PK-like)"/>
    <property type="match status" value="1"/>
</dbReference>
<evidence type="ECO:0000256" key="1">
    <source>
        <dbReference type="ARBA" id="ARBA00022527"/>
    </source>
</evidence>
<proteinExistence type="predicted"/>
<dbReference type="PANTHER" id="PTHR24345:SF91">
    <property type="entry name" value="SERINE_THREONINE-PROTEIN KINASE PLK4"/>
    <property type="match status" value="1"/>
</dbReference>
<dbReference type="Proteomes" id="UP001530400">
    <property type="component" value="Unassembled WGS sequence"/>
</dbReference>
<dbReference type="GO" id="GO:0005524">
    <property type="term" value="F:ATP binding"/>
    <property type="evidence" value="ECO:0007669"/>
    <property type="project" value="UniProtKB-KW"/>
</dbReference>
<dbReference type="PROSITE" id="PS50011">
    <property type="entry name" value="PROTEIN_KINASE_DOM"/>
    <property type="match status" value="1"/>
</dbReference>
<reference evidence="7 8" key="1">
    <citation type="submission" date="2024-10" db="EMBL/GenBank/DDBJ databases">
        <title>Updated reference genomes for cyclostephanoid diatoms.</title>
        <authorList>
            <person name="Roberts W.R."/>
            <person name="Alverson A.J."/>
        </authorList>
    </citation>
    <scope>NUCLEOTIDE SEQUENCE [LARGE SCALE GENOMIC DNA]</scope>
    <source>
        <strain evidence="7 8">AJA010-31</strain>
    </source>
</reference>
<keyword evidence="4" id="KW-0418">Kinase</keyword>
<keyword evidence="3" id="KW-0547">Nucleotide-binding</keyword>
<keyword evidence="2" id="KW-0808">Transferase</keyword>
<evidence type="ECO:0000256" key="5">
    <source>
        <dbReference type="ARBA" id="ARBA00022840"/>
    </source>
</evidence>
<evidence type="ECO:0000259" key="6">
    <source>
        <dbReference type="PROSITE" id="PS50011"/>
    </source>
</evidence>
<keyword evidence="8" id="KW-1185">Reference proteome</keyword>
<evidence type="ECO:0000256" key="2">
    <source>
        <dbReference type="ARBA" id="ARBA00022679"/>
    </source>
</evidence>
<keyword evidence="1" id="KW-0723">Serine/threonine-protein kinase</keyword>
<accession>A0ABD3N5M9</accession>
<comment type="caution">
    <text evidence="7">The sequence shown here is derived from an EMBL/GenBank/DDBJ whole genome shotgun (WGS) entry which is preliminary data.</text>
</comment>
<dbReference type="PANTHER" id="PTHR24345">
    <property type="entry name" value="SERINE/THREONINE-PROTEIN KINASE PLK"/>
    <property type="match status" value="1"/>
</dbReference>